<feature type="region of interest" description="Disordered" evidence="1">
    <location>
        <begin position="1"/>
        <end position="162"/>
    </location>
</feature>
<organism evidence="2 3">
    <name type="scientific">Thanatephorus cucumeris (strain AG1-IB / isolate 7/3/14)</name>
    <name type="common">Lettuce bottom rot fungus</name>
    <name type="synonym">Rhizoctonia solani</name>
    <dbReference type="NCBI Taxonomy" id="1108050"/>
    <lineage>
        <taxon>Eukaryota</taxon>
        <taxon>Fungi</taxon>
        <taxon>Dikarya</taxon>
        <taxon>Basidiomycota</taxon>
        <taxon>Agaricomycotina</taxon>
        <taxon>Agaricomycetes</taxon>
        <taxon>Cantharellales</taxon>
        <taxon>Ceratobasidiaceae</taxon>
        <taxon>Rhizoctonia</taxon>
        <taxon>Rhizoctonia solani AG-1</taxon>
    </lineage>
</organism>
<reference evidence="2 3" key="1">
    <citation type="journal article" date="2013" name="J. Biotechnol.">
        <title>Establishment and interpretation of the genome sequence of the phytopathogenic fungus Rhizoctonia solani AG1-IB isolate 7/3/14.</title>
        <authorList>
            <person name="Wibberg D.W."/>
            <person name="Jelonek L.J."/>
            <person name="Rupp O.R."/>
            <person name="Hennig M.H."/>
            <person name="Eikmeyer F.E."/>
            <person name="Goesmann A.G."/>
            <person name="Hartmann A.H."/>
            <person name="Borriss R.B."/>
            <person name="Grosch R.G."/>
            <person name="Puehler A.P."/>
            <person name="Schlueter A.S."/>
        </authorList>
    </citation>
    <scope>NUCLEOTIDE SEQUENCE [LARGE SCALE GENOMIC DNA]</scope>
    <source>
        <strain evidence="3">AG1-IB / isolate 7/3/14</strain>
    </source>
</reference>
<evidence type="ECO:0000313" key="3">
    <source>
        <dbReference type="Proteomes" id="UP000012065"/>
    </source>
</evidence>
<dbReference type="AlphaFoldDB" id="M5BNP6"/>
<name>M5BNP6_THACB</name>
<proteinExistence type="predicted"/>
<gene>
    <name evidence="2" type="ORF">BN14_02672</name>
</gene>
<comment type="caution">
    <text evidence="2">The sequence shown here is derived from an EMBL/GenBank/DDBJ whole genome shotgun (WGS) entry which is preliminary data.</text>
</comment>
<feature type="compositionally biased region" description="Basic residues" evidence="1">
    <location>
        <begin position="136"/>
        <end position="145"/>
    </location>
</feature>
<protein>
    <submittedName>
        <fullName evidence="2">Uncharacterized protein</fullName>
    </submittedName>
</protein>
<feature type="compositionally biased region" description="Acidic residues" evidence="1">
    <location>
        <begin position="62"/>
        <end position="95"/>
    </location>
</feature>
<dbReference type="EMBL" id="CAOJ01003644">
    <property type="protein sequence ID" value="CCO28674.1"/>
    <property type="molecule type" value="Genomic_DNA"/>
</dbReference>
<feature type="region of interest" description="Disordered" evidence="1">
    <location>
        <begin position="206"/>
        <end position="244"/>
    </location>
</feature>
<sequence length="244" mass="26586">MFAHVNVPDAGSLKKRKVPGAFFSSPMSAVPTPQSLRYPLGQGLQFNARLEAVAESSHDGAEETQEEEEEDEEEEDEEQDNGEEDGEEEQDEEDGDQGRHVRFAPNTRSPIARRPVRTSLKQSDGAHQDTPGLGKKTGKKAKHKLGLLGQSNKGKGKSKASAEQIALWEKEMEDRAWGKVGGSSTIASLEEELLGAKARLKAEKQRFLADGGELSDDSDGDAEGGRDESYEIVLHPRPITPRPG</sequence>
<feature type="compositionally biased region" description="Polar residues" evidence="1">
    <location>
        <begin position="25"/>
        <end position="35"/>
    </location>
</feature>
<evidence type="ECO:0000256" key="1">
    <source>
        <dbReference type="SAM" id="MobiDB-lite"/>
    </source>
</evidence>
<accession>M5BNP6</accession>
<dbReference type="HOGENOM" id="CLU_1138664_0_0_1"/>
<feature type="compositionally biased region" description="Acidic residues" evidence="1">
    <location>
        <begin position="213"/>
        <end position="222"/>
    </location>
</feature>
<dbReference type="Proteomes" id="UP000012065">
    <property type="component" value="Unassembled WGS sequence"/>
</dbReference>
<evidence type="ECO:0000313" key="2">
    <source>
        <dbReference type="EMBL" id="CCO28674.1"/>
    </source>
</evidence>